<feature type="domain" description="BED-type" evidence="8">
    <location>
        <begin position="250"/>
        <end position="304"/>
    </location>
</feature>
<dbReference type="PROSITE" id="PS50808">
    <property type="entry name" value="ZF_BED"/>
    <property type="match status" value="1"/>
</dbReference>
<dbReference type="Pfam" id="PF02892">
    <property type="entry name" value="zf-BED"/>
    <property type="match status" value="1"/>
</dbReference>
<dbReference type="Proteomes" id="UP001428341">
    <property type="component" value="Unassembled WGS sequence"/>
</dbReference>
<dbReference type="SUPFAM" id="SSF53098">
    <property type="entry name" value="Ribonuclease H-like"/>
    <property type="match status" value="1"/>
</dbReference>
<reference evidence="9 10" key="1">
    <citation type="submission" date="2024-05" db="EMBL/GenBank/DDBJ databases">
        <title>Haplotype-resolved chromosome-level genome assembly of Huyou (Citrus changshanensis).</title>
        <authorList>
            <person name="Miao C."/>
            <person name="Chen W."/>
            <person name="Wu Y."/>
            <person name="Wang L."/>
            <person name="Zhao S."/>
            <person name="Grierson D."/>
            <person name="Xu C."/>
            <person name="Chen K."/>
        </authorList>
    </citation>
    <scope>NUCLEOTIDE SEQUENCE [LARGE SCALE GENOMIC DNA]</scope>
    <source>
        <strain evidence="9">01-14</strain>
        <tissue evidence="9">Leaf</tissue>
    </source>
</reference>
<evidence type="ECO:0000256" key="1">
    <source>
        <dbReference type="ARBA" id="ARBA00022723"/>
    </source>
</evidence>
<keyword evidence="10" id="KW-1185">Reference proteome</keyword>
<evidence type="ECO:0000256" key="2">
    <source>
        <dbReference type="ARBA" id="ARBA00022771"/>
    </source>
</evidence>
<dbReference type="GO" id="GO:0008270">
    <property type="term" value="F:zinc ion binding"/>
    <property type="evidence" value="ECO:0007669"/>
    <property type="project" value="UniProtKB-KW"/>
</dbReference>
<gene>
    <name evidence="9" type="ORF">WN944_022821</name>
</gene>
<dbReference type="InterPro" id="IPR052035">
    <property type="entry name" value="ZnF_BED_domain_contain"/>
</dbReference>
<sequence>MAAHLNDFGMAKLLLREDQSLTQTQTLATIGYMAPNFELRTSDTSAVSHQSPVHTSHCSLTLISYISVTDSQYRSQPTGPSTNSNCQTDINKRHRTQRARAAEQKQNAKTSFIQSSANRTQLIDLNPAKTQLTAASSTTELITSNADQLPRQTPIIHFHYSRAPSNFINGKLVTACKMKIQKCPQMVWAKPESKRQTAPKPESKRLAVSSWITGHSKSNSNDDNEVESVQLPTEKTNTKRKNPTNRRPMKKRSETWNHYTILEDSQYKAKCNYCGKIYQCHPRFDGISNIGTHLKVCEAYLNVMREQDERQQKLAAESGEGNASNIVLAKGWSQEACERAVSKIIILGELALNFVDNKGFRHFCNVAVPQFIMPSQRTISKDVMDMFLEENGILKSLICKNKHRVSLTTDIWTSVQNMSYMVITAHFIDSDWCLHRKIISFSVIEDHKGKSIGKKIETCLIEWGIERVCAITVDNVSGNDVAIDYVKNQMLMWKNVDALVLPGDYMHVRCCAHIINLIVIGGLKELHASVVGIRNAVKWNSTYLMLMTGLKFREAFERMAEVDKPYEAYFREEENGKKGWGHLSLKIGNMPKEFAKIEEMVAVMKGLLNSLFDAYSGWNFSPPLPSESFHSGSASGGGGGSSSSPHLIDDMDRQQGYIMEHGDDTL</sequence>
<dbReference type="SMART" id="SM00614">
    <property type="entry name" value="ZnF_BED"/>
    <property type="match status" value="1"/>
</dbReference>
<evidence type="ECO:0000256" key="6">
    <source>
        <dbReference type="PROSITE-ProRule" id="PRU00027"/>
    </source>
</evidence>
<dbReference type="InterPro" id="IPR012337">
    <property type="entry name" value="RNaseH-like_sf"/>
</dbReference>
<evidence type="ECO:0000256" key="4">
    <source>
        <dbReference type="ARBA" id="ARBA00023015"/>
    </source>
</evidence>
<evidence type="ECO:0000313" key="9">
    <source>
        <dbReference type="EMBL" id="KAK9229855.1"/>
    </source>
</evidence>
<keyword evidence="5" id="KW-0804">Transcription</keyword>
<dbReference type="AlphaFoldDB" id="A0AAP0MZ16"/>
<proteinExistence type="predicted"/>
<dbReference type="PANTHER" id="PTHR46481:SF2">
    <property type="entry name" value="BED-TYPE DOMAIN-CONTAINING PROTEIN"/>
    <property type="match status" value="1"/>
</dbReference>
<dbReference type="InterPro" id="IPR036236">
    <property type="entry name" value="Znf_C2H2_sf"/>
</dbReference>
<keyword evidence="3" id="KW-0862">Zinc</keyword>
<evidence type="ECO:0000313" key="10">
    <source>
        <dbReference type="Proteomes" id="UP001428341"/>
    </source>
</evidence>
<keyword evidence="4" id="KW-0805">Transcription regulation</keyword>
<evidence type="ECO:0000256" key="7">
    <source>
        <dbReference type="SAM" id="MobiDB-lite"/>
    </source>
</evidence>
<evidence type="ECO:0000256" key="3">
    <source>
        <dbReference type="ARBA" id="ARBA00022833"/>
    </source>
</evidence>
<dbReference type="InterPro" id="IPR003656">
    <property type="entry name" value="Znf_BED"/>
</dbReference>
<evidence type="ECO:0000256" key="5">
    <source>
        <dbReference type="ARBA" id="ARBA00023163"/>
    </source>
</evidence>
<accession>A0AAP0MZ16</accession>
<dbReference type="SUPFAM" id="SSF57667">
    <property type="entry name" value="beta-beta-alpha zinc fingers"/>
    <property type="match status" value="1"/>
</dbReference>
<evidence type="ECO:0000259" key="8">
    <source>
        <dbReference type="PROSITE" id="PS50808"/>
    </source>
</evidence>
<protein>
    <recommendedName>
        <fullName evidence="8">BED-type domain-containing protein</fullName>
    </recommendedName>
</protein>
<feature type="compositionally biased region" description="Basic residues" evidence="7">
    <location>
        <begin position="238"/>
        <end position="250"/>
    </location>
</feature>
<comment type="caution">
    <text evidence="9">The sequence shown here is derived from an EMBL/GenBank/DDBJ whole genome shotgun (WGS) entry which is preliminary data.</text>
</comment>
<dbReference type="EMBL" id="JBCGBO010000001">
    <property type="protein sequence ID" value="KAK9229855.1"/>
    <property type="molecule type" value="Genomic_DNA"/>
</dbReference>
<name>A0AAP0MZ16_9ROSI</name>
<feature type="region of interest" description="Disordered" evidence="7">
    <location>
        <begin position="213"/>
        <end position="253"/>
    </location>
</feature>
<keyword evidence="2 6" id="KW-0863">Zinc-finger</keyword>
<organism evidence="9 10">
    <name type="scientific">Citrus x changshan-huyou</name>
    <dbReference type="NCBI Taxonomy" id="2935761"/>
    <lineage>
        <taxon>Eukaryota</taxon>
        <taxon>Viridiplantae</taxon>
        <taxon>Streptophyta</taxon>
        <taxon>Embryophyta</taxon>
        <taxon>Tracheophyta</taxon>
        <taxon>Spermatophyta</taxon>
        <taxon>Magnoliopsida</taxon>
        <taxon>eudicotyledons</taxon>
        <taxon>Gunneridae</taxon>
        <taxon>Pentapetalae</taxon>
        <taxon>rosids</taxon>
        <taxon>malvids</taxon>
        <taxon>Sapindales</taxon>
        <taxon>Rutaceae</taxon>
        <taxon>Aurantioideae</taxon>
        <taxon>Citrus</taxon>
    </lineage>
</organism>
<feature type="region of interest" description="Disordered" evidence="7">
    <location>
        <begin position="629"/>
        <end position="649"/>
    </location>
</feature>
<keyword evidence="1" id="KW-0479">Metal-binding</keyword>
<dbReference type="PANTHER" id="PTHR46481">
    <property type="entry name" value="ZINC FINGER BED DOMAIN-CONTAINING PROTEIN 4"/>
    <property type="match status" value="1"/>
</dbReference>
<dbReference type="GO" id="GO:0003677">
    <property type="term" value="F:DNA binding"/>
    <property type="evidence" value="ECO:0007669"/>
    <property type="project" value="InterPro"/>
</dbReference>